<comment type="caution">
    <text evidence="11">The sequence shown here is derived from an EMBL/GenBank/DDBJ whole genome shotgun (WGS) entry which is preliminary data.</text>
</comment>
<dbReference type="InterPro" id="IPR001731">
    <property type="entry name" value="ALAD"/>
</dbReference>
<reference evidence="11 12" key="1">
    <citation type="submission" date="2019-08" db="EMBL/GenBank/DDBJ databases">
        <authorList>
            <person name="Luo N."/>
        </authorList>
    </citation>
    <scope>NUCLEOTIDE SEQUENCE [LARGE SCALE GENOMIC DNA]</scope>
    <source>
        <strain evidence="11 12">NCIMB 9442</strain>
    </source>
</reference>
<dbReference type="PRINTS" id="PR00144">
    <property type="entry name" value="DALDHYDRTASE"/>
</dbReference>
<gene>
    <name evidence="11" type="primary">hemB</name>
    <name evidence="11" type="ORF">FVW20_09600</name>
</gene>
<dbReference type="RefSeq" id="WP_196609251.1">
    <property type="nucleotide sequence ID" value="NZ_VRYY01000253.1"/>
</dbReference>
<protein>
    <recommendedName>
        <fullName evidence="4 9">Delta-aminolevulinic acid dehydratase</fullName>
        <ecNumber evidence="3 9">4.2.1.24</ecNumber>
    </recommendedName>
</protein>
<dbReference type="EC" id="4.2.1.24" evidence="3 9"/>
<dbReference type="Pfam" id="PF00490">
    <property type="entry name" value="ALAD"/>
    <property type="match status" value="1"/>
</dbReference>
<dbReference type="InterPro" id="IPR030656">
    <property type="entry name" value="ALAD_AS"/>
</dbReference>
<evidence type="ECO:0000256" key="7">
    <source>
        <dbReference type="ARBA" id="ARBA00023244"/>
    </source>
</evidence>
<organism evidence="11 12">
    <name type="scientific">Nitratidesulfovibrio oxamicus</name>
    <dbReference type="NCBI Taxonomy" id="32016"/>
    <lineage>
        <taxon>Bacteria</taxon>
        <taxon>Pseudomonadati</taxon>
        <taxon>Thermodesulfobacteriota</taxon>
        <taxon>Desulfovibrionia</taxon>
        <taxon>Desulfovibrionales</taxon>
        <taxon>Desulfovibrionaceae</taxon>
        <taxon>Nitratidesulfovibrio</taxon>
    </lineage>
</organism>
<evidence type="ECO:0000256" key="10">
    <source>
        <dbReference type="RuleBase" id="RU004161"/>
    </source>
</evidence>
<dbReference type="NCBIfam" id="NF006762">
    <property type="entry name" value="PRK09283.1"/>
    <property type="match status" value="1"/>
</dbReference>
<dbReference type="Proteomes" id="UP001194469">
    <property type="component" value="Unassembled WGS sequence"/>
</dbReference>
<evidence type="ECO:0000256" key="2">
    <source>
        <dbReference type="ARBA" id="ARBA00008055"/>
    </source>
</evidence>
<dbReference type="EMBL" id="VRYY01000253">
    <property type="protein sequence ID" value="MBG3877263.1"/>
    <property type="molecule type" value="Genomic_DNA"/>
</dbReference>
<evidence type="ECO:0000256" key="1">
    <source>
        <dbReference type="ARBA" id="ARBA00004694"/>
    </source>
</evidence>
<comment type="subunit">
    <text evidence="9">Homooctamer.</text>
</comment>
<dbReference type="PIRSF" id="PIRSF001415">
    <property type="entry name" value="Porphbilin_synth"/>
    <property type="match status" value="1"/>
</dbReference>
<dbReference type="SMART" id="SM01004">
    <property type="entry name" value="ALAD"/>
    <property type="match status" value="1"/>
</dbReference>
<dbReference type="SUPFAM" id="SSF51569">
    <property type="entry name" value="Aldolase"/>
    <property type="match status" value="1"/>
</dbReference>
<proteinExistence type="inferred from homology"/>
<dbReference type="CDD" id="cd00384">
    <property type="entry name" value="ALAD_PBGS"/>
    <property type="match status" value="1"/>
</dbReference>
<dbReference type="Gene3D" id="3.20.20.70">
    <property type="entry name" value="Aldolase class I"/>
    <property type="match status" value="1"/>
</dbReference>
<dbReference type="InterPro" id="IPR013785">
    <property type="entry name" value="Aldolase_TIM"/>
</dbReference>
<comment type="similarity">
    <text evidence="2 10">Belongs to the ALAD family.</text>
</comment>
<name>A0ABS0J4A2_9BACT</name>
<evidence type="ECO:0000313" key="12">
    <source>
        <dbReference type="Proteomes" id="UP001194469"/>
    </source>
</evidence>
<sequence length="333" mass="36926">MSEFGDFFRGRRLRRTAALREIVRETALHAADLMMAYFVVETDDPAFRKEIGAMPGQYQLSLQELEKQVEAAVATGLRSCILFGIPREKDYRGSEAYNKDGIVQQAVRLLKKRWPNLVVCTDVCLCEYTDHGHCGLVRQGDTSGEVHNDPTLSLLAKTAISHVEAGADMVAPSDMMDGRVQAIRRALDQNGFSHIPVMSYAVKYASSFYGPFREAAESTPQFGDRKTYQMDPANRVEAMREAAADIAEGADMLIVKPAGPYLDIIRDVRDRFDVPVAAYQVSGEYSMIRAAGLNGWINEDAVVMESLLGIKRAGAGLIITYFTEDLLRKGLVK</sequence>
<evidence type="ECO:0000256" key="6">
    <source>
        <dbReference type="ARBA" id="ARBA00023239"/>
    </source>
</evidence>
<evidence type="ECO:0000256" key="5">
    <source>
        <dbReference type="ARBA" id="ARBA00023133"/>
    </source>
</evidence>
<accession>A0ABS0J4A2</accession>
<dbReference type="PROSITE" id="PS00169">
    <property type="entry name" value="D_ALA_DEHYDRATASE"/>
    <property type="match status" value="1"/>
</dbReference>
<evidence type="ECO:0000313" key="11">
    <source>
        <dbReference type="EMBL" id="MBG3877263.1"/>
    </source>
</evidence>
<comment type="catalytic activity">
    <reaction evidence="8 9">
        <text>2 5-aminolevulinate = porphobilinogen + 2 H2O + H(+)</text>
        <dbReference type="Rhea" id="RHEA:24064"/>
        <dbReference type="ChEBI" id="CHEBI:15377"/>
        <dbReference type="ChEBI" id="CHEBI:15378"/>
        <dbReference type="ChEBI" id="CHEBI:58126"/>
        <dbReference type="ChEBI" id="CHEBI:356416"/>
        <dbReference type="EC" id="4.2.1.24"/>
    </reaction>
</comment>
<dbReference type="PANTHER" id="PTHR11458:SF0">
    <property type="entry name" value="DELTA-AMINOLEVULINIC ACID DEHYDRATASE"/>
    <property type="match status" value="1"/>
</dbReference>
<comment type="pathway">
    <text evidence="1">Porphyrin-containing compound metabolism; protoporphyrin-IX biosynthesis; coproporphyrinogen-III from 5-aminolevulinate: step 1/4.</text>
</comment>
<keyword evidence="5" id="KW-0350">Heme biosynthesis</keyword>
<keyword evidence="12" id="KW-1185">Reference proteome</keyword>
<evidence type="ECO:0000256" key="8">
    <source>
        <dbReference type="ARBA" id="ARBA00047651"/>
    </source>
</evidence>
<evidence type="ECO:0000256" key="9">
    <source>
        <dbReference type="RuleBase" id="RU000515"/>
    </source>
</evidence>
<evidence type="ECO:0000256" key="3">
    <source>
        <dbReference type="ARBA" id="ARBA00012053"/>
    </source>
</evidence>
<keyword evidence="7 9" id="KW-0627">Porphyrin biosynthesis</keyword>
<dbReference type="GO" id="GO:0004655">
    <property type="term" value="F:porphobilinogen synthase activity"/>
    <property type="evidence" value="ECO:0007669"/>
    <property type="project" value="UniProtKB-EC"/>
</dbReference>
<dbReference type="PANTHER" id="PTHR11458">
    <property type="entry name" value="DELTA-AMINOLEVULINIC ACID DEHYDRATASE"/>
    <property type="match status" value="1"/>
</dbReference>
<evidence type="ECO:0000256" key="4">
    <source>
        <dbReference type="ARBA" id="ARBA00020771"/>
    </source>
</evidence>
<keyword evidence="6 9" id="KW-0456">Lyase</keyword>